<sequence length="725" mass="78075">MQGHSFSLLELFVFLLITNFAAGASSGTTSSLPTTSSTSWHRPSPTTSWYNGTTTSIRSSSTTTTTSEALTTVLPQSISDIIFPTAFPFQKPIHPWNIPSGRWRLSQSQTNGKGLLGTLPLGGQGGAPRFPAFVGAPGPKGVYTGGSSGSGPSSSGSSGGGSSGGGSSGGGSNPPKTFPWGSRTANNTNPYTNPPKTGVVRSYNFVLERGVLAPDGVQRDVILINGQFPGPTIEANWGDTIEVTVTNLISEPKEGTSLHWHGLLQQGTPWEDGVPGITQCPIAPGATFTYSYLADLYGTSWYHAHYSAQYAAGLFGAIIIHGPSNANYDVDLGPVLLTDYYHREYYDIVEEVMGTDLSKVAPYSDNNLINGKGTFDCNLLANDTTCTPNAGYAKFQFTKGQKYRLRLINAGAEGLQKFSIDNHQLTVMAYDFVPIQPYTTEIVTLGVGQRADVIVEATGGVNDAVWMRSVISNCSLANQPYGYAMVYYQNANTDFKPNSTAWTDTTDACANDDLSKTVPYYQITPPGTPAKEVTVDVNFGVNATGSLVWTMNNSTFRTCYNDPALFRAQELITSPNSTFEYPDEWNVYDMGEASSIRVIVNNLTPVSHPMHLHGHNMHVLAEGTGTWDGTVVNPSNPARRDTQLLRPVDASGNPGYLVMQFDADNPGMWPFHCHIAWHVSGGLYINILERPNDIPTNTPGGFNDMCTTWGQYTSLGPIDQIDSGL</sequence>
<evidence type="ECO:0000313" key="12">
    <source>
        <dbReference type="EMBL" id="KAJ9645560.1"/>
    </source>
</evidence>
<dbReference type="Proteomes" id="UP001172681">
    <property type="component" value="Unassembled WGS sequence"/>
</dbReference>
<keyword evidence="2" id="KW-0479">Metal-binding</keyword>
<protein>
    <recommendedName>
        <fullName evidence="14">Laccase</fullName>
    </recommendedName>
</protein>
<dbReference type="SUPFAM" id="SSF49503">
    <property type="entry name" value="Cupredoxins"/>
    <property type="match status" value="3"/>
</dbReference>
<keyword evidence="4" id="KW-0560">Oxidoreductase</keyword>
<proteinExistence type="inferred from homology"/>
<keyword evidence="3" id="KW-0677">Repeat</keyword>
<comment type="similarity">
    <text evidence="1">Belongs to the multicopper oxidase family.</text>
</comment>
<evidence type="ECO:0008006" key="14">
    <source>
        <dbReference type="Google" id="ProtNLM"/>
    </source>
</evidence>
<reference evidence="12" key="1">
    <citation type="submission" date="2022-10" db="EMBL/GenBank/DDBJ databases">
        <title>Culturing micro-colonial fungi from biological soil crusts in the Mojave desert and describing Neophaeococcomyces mojavensis, and introducing the new genera and species Taxawa tesnikishii.</title>
        <authorList>
            <person name="Kurbessoian T."/>
            <person name="Stajich J.E."/>
        </authorList>
    </citation>
    <scope>NUCLEOTIDE SEQUENCE</scope>
    <source>
        <strain evidence="12">TK_35</strain>
    </source>
</reference>
<dbReference type="AlphaFoldDB" id="A0AA39D3S6"/>
<dbReference type="GO" id="GO:0005507">
    <property type="term" value="F:copper ion binding"/>
    <property type="evidence" value="ECO:0007669"/>
    <property type="project" value="InterPro"/>
</dbReference>
<feature type="compositionally biased region" description="Low complexity" evidence="7">
    <location>
        <begin position="184"/>
        <end position="197"/>
    </location>
</feature>
<dbReference type="FunFam" id="2.60.40.420:FF:000021">
    <property type="entry name" value="Extracellular dihydrogeodin oxidase/laccase"/>
    <property type="match status" value="1"/>
</dbReference>
<gene>
    <name evidence="12" type="ORF">H2204_001141</name>
</gene>
<keyword evidence="13" id="KW-1185">Reference proteome</keyword>
<dbReference type="InterPro" id="IPR008972">
    <property type="entry name" value="Cupredoxin"/>
</dbReference>
<feature type="signal peptide" evidence="8">
    <location>
        <begin position="1"/>
        <end position="23"/>
    </location>
</feature>
<dbReference type="InterPro" id="IPR011706">
    <property type="entry name" value="Cu-oxidase_C"/>
</dbReference>
<feature type="domain" description="Plastocyanin-like" evidence="9">
    <location>
        <begin position="334"/>
        <end position="490"/>
    </location>
</feature>
<dbReference type="InterPro" id="IPR033138">
    <property type="entry name" value="Cu_oxidase_CS"/>
</dbReference>
<feature type="region of interest" description="Disordered" evidence="7">
    <location>
        <begin position="25"/>
        <end position="65"/>
    </location>
</feature>
<dbReference type="Pfam" id="PF07732">
    <property type="entry name" value="Cu-oxidase_3"/>
    <property type="match status" value="1"/>
</dbReference>
<dbReference type="Pfam" id="PF00394">
    <property type="entry name" value="Cu-oxidase"/>
    <property type="match status" value="1"/>
</dbReference>
<dbReference type="CDD" id="cd13880">
    <property type="entry name" value="CuRO_2_MaLCC_like"/>
    <property type="match status" value="1"/>
</dbReference>
<dbReference type="Gene3D" id="2.60.40.420">
    <property type="entry name" value="Cupredoxins - blue copper proteins"/>
    <property type="match status" value="3"/>
</dbReference>
<evidence type="ECO:0000256" key="1">
    <source>
        <dbReference type="ARBA" id="ARBA00010609"/>
    </source>
</evidence>
<feature type="region of interest" description="Disordered" evidence="7">
    <location>
        <begin position="141"/>
        <end position="197"/>
    </location>
</feature>
<feature type="region of interest" description="Disordered" evidence="7">
    <location>
        <begin position="104"/>
        <end position="123"/>
    </location>
</feature>
<evidence type="ECO:0000256" key="6">
    <source>
        <dbReference type="ARBA" id="ARBA00023180"/>
    </source>
</evidence>
<organism evidence="12 13">
    <name type="scientific">Knufia peltigerae</name>
    <dbReference type="NCBI Taxonomy" id="1002370"/>
    <lineage>
        <taxon>Eukaryota</taxon>
        <taxon>Fungi</taxon>
        <taxon>Dikarya</taxon>
        <taxon>Ascomycota</taxon>
        <taxon>Pezizomycotina</taxon>
        <taxon>Eurotiomycetes</taxon>
        <taxon>Chaetothyriomycetidae</taxon>
        <taxon>Chaetothyriales</taxon>
        <taxon>Trichomeriaceae</taxon>
        <taxon>Knufia</taxon>
    </lineage>
</organism>
<dbReference type="PROSITE" id="PS00080">
    <property type="entry name" value="MULTICOPPER_OXIDASE2"/>
    <property type="match status" value="1"/>
</dbReference>
<feature type="domain" description="Plastocyanin-like" evidence="11">
    <location>
        <begin position="213"/>
        <end position="323"/>
    </location>
</feature>
<evidence type="ECO:0000256" key="2">
    <source>
        <dbReference type="ARBA" id="ARBA00022723"/>
    </source>
</evidence>
<feature type="domain" description="Plastocyanin-like" evidence="10">
    <location>
        <begin position="573"/>
        <end position="692"/>
    </location>
</feature>
<feature type="chain" id="PRO_5041429457" description="Laccase" evidence="8">
    <location>
        <begin position="24"/>
        <end position="725"/>
    </location>
</feature>
<evidence type="ECO:0000256" key="7">
    <source>
        <dbReference type="SAM" id="MobiDB-lite"/>
    </source>
</evidence>
<keyword evidence="8" id="KW-0732">Signal</keyword>
<feature type="compositionally biased region" description="Gly residues" evidence="7">
    <location>
        <begin position="157"/>
        <end position="172"/>
    </location>
</feature>
<evidence type="ECO:0000259" key="9">
    <source>
        <dbReference type="Pfam" id="PF00394"/>
    </source>
</evidence>
<feature type="compositionally biased region" description="Low complexity" evidence="7">
    <location>
        <begin position="25"/>
        <end position="39"/>
    </location>
</feature>
<dbReference type="InterPro" id="IPR011707">
    <property type="entry name" value="Cu-oxidase-like_N"/>
</dbReference>
<dbReference type="Pfam" id="PF07731">
    <property type="entry name" value="Cu-oxidase_2"/>
    <property type="match status" value="1"/>
</dbReference>
<evidence type="ECO:0000256" key="5">
    <source>
        <dbReference type="ARBA" id="ARBA00023008"/>
    </source>
</evidence>
<dbReference type="PANTHER" id="PTHR11709">
    <property type="entry name" value="MULTI-COPPER OXIDASE"/>
    <property type="match status" value="1"/>
</dbReference>
<dbReference type="EMBL" id="JAPDRN010000004">
    <property type="protein sequence ID" value="KAJ9645560.1"/>
    <property type="molecule type" value="Genomic_DNA"/>
</dbReference>
<feature type="compositionally biased region" description="Low complexity" evidence="7">
    <location>
        <begin position="53"/>
        <end position="65"/>
    </location>
</feature>
<evidence type="ECO:0000259" key="10">
    <source>
        <dbReference type="Pfam" id="PF07731"/>
    </source>
</evidence>
<dbReference type="CDD" id="cd13901">
    <property type="entry name" value="CuRO_3_MaLCC_like"/>
    <property type="match status" value="1"/>
</dbReference>
<evidence type="ECO:0000313" key="13">
    <source>
        <dbReference type="Proteomes" id="UP001172681"/>
    </source>
</evidence>
<keyword evidence="6" id="KW-0325">Glycoprotein</keyword>
<evidence type="ECO:0000256" key="3">
    <source>
        <dbReference type="ARBA" id="ARBA00022737"/>
    </source>
</evidence>
<accession>A0AA39D3S6</accession>
<keyword evidence="5" id="KW-0186">Copper</keyword>
<dbReference type="InterPro" id="IPR001117">
    <property type="entry name" value="Cu-oxidase_2nd"/>
</dbReference>
<evidence type="ECO:0000256" key="8">
    <source>
        <dbReference type="SAM" id="SignalP"/>
    </source>
</evidence>
<dbReference type="PROSITE" id="PS00079">
    <property type="entry name" value="MULTICOPPER_OXIDASE1"/>
    <property type="match status" value="1"/>
</dbReference>
<name>A0AA39D3S6_9EURO</name>
<feature type="compositionally biased region" description="Polar residues" evidence="7">
    <location>
        <begin position="40"/>
        <end position="52"/>
    </location>
</feature>
<dbReference type="InterPro" id="IPR045087">
    <property type="entry name" value="Cu-oxidase_fam"/>
</dbReference>
<evidence type="ECO:0000256" key="4">
    <source>
        <dbReference type="ARBA" id="ARBA00023002"/>
    </source>
</evidence>
<dbReference type="FunFam" id="2.60.40.420:FF:000038">
    <property type="entry name" value="Extracellular dihydrogeodin oxidase/laccase"/>
    <property type="match status" value="1"/>
</dbReference>
<dbReference type="GO" id="GO:0016491">
    <property type="term" value="F:oxidoreductase activity"/>
    <property type="evidence" value="ECO:0007669"/>
    <property type="project" value="UniProtKB-KW"/>
</dbReference>
<dbReference type="PANTHER" id="PTHR11709:SF145">
    <property type="entry name" value="LCC1"/>
    <property type="match status" value="1"/>
</dbReference>
<evidence type="ECO:0000259" key="11">
    <source>
        <dbReference type="Pfam" id="PF07732"/>
    </source>
</evidence>
<dbReference type="InterPro" id="IPR002355">
    <property type="entry name" value="Cu_oxidase_Cu_BS"/>
</dbReference>
<dbReference type="CDD" id="cd13854">
    <property type="entry name" value="CuRO_1_MaLCC_like"/>
    <property type="match status" value="1"/>
</dbReference>
<comment type="caution">
    <text evidence="12">The sequence shown here is derived from an EMBL/GenBank/DDBJ whole genome shotgun (WGS) entry which is preliminary data.</text>
</comment>